<organism evidence="1 2">
    <name type="scientific">Portunus trituberculatus</name>
    <name type="common">Swimming crab</name>
    <name type="synonym">Neptunus trituberculatus</name>
    <dbReference type="NCBI Taxonomy" id="210409"/>
    <lineage>
        <taxon>Eukaryota</taxon>
        <taxon>Metazoa</taxon>
        <taxon>Ecdysozoa</taxon>
        <taxon>Arthropoda</taxon>
        <taxon>Crustacea</taxon>
        <taxon>Multicrustacea</taxon>
        <taxon>Malacostraca</taxon>
        <taxon>Eumalacostraca</taxon>
        <taxon>Eucarida</taxon>
        <taxon>Decapoda</taxon>
        <taxon>Pleocyemata</taxon>
        <taxon>Brachyura</taxon>
        <taxon>Eubrachyura</taxon>
        <taxon>Portunoidea</taxon>
        <taxon>Portunidae</taxon>
        <taxon>Portuninae</taxon>
        <taxon>Portunus</taxon>
    </lineage>
</organism>
<evidence type="ECO:0000313" key="2">
    <source>
        <dbReference type="Proteomes" id="UP000324222"/>
    </source>
</evidence>
<accession>A0A5B7FSF9</accession>
<evidence type="ECO:0000313" key="1">
    <source>
        <dbReference type="EMBL" id="MPC48325.1"/>
    </source>
</evidence>
<reference evidence="1 2" key="1">
    <citation type="submission" date="2019-05" db="EMBL/GenBank/DDBJ databases">
        <title>Another draft genome of Portunus trituberculatus and its Hox gene families provides insights of decapod evolution.</title>
        <authorList>
            <person name="Jeong J.-H."/>
            <person name="Song I."/>
            <person name="Kim S."/>
            <person name="Choi T."/>
            <person name="Kim D."/>
            <person name="Ryu S."/>
            <person name="Kim W."/>
        </authorList>
    </citation>
    <scope>NUCLEOTIDE SEQUENCE [LARGE SCALE GENOMIC DNA]</scope>
    <source>
        <tissue evidence="1">Muscle</tissue>
    </source>
</reference>
<comment type="caution">
    <text evidence="1">The sequence shown here is derived from an EMBL/GenBank/DDBJ whole genome shotgun (WGS) entry which is preliminary data.</text>
</comment>
<dbReference type="AlphaFoldDB" id="A0A5B7FSF9"/>
<gene>
    <name evidence="1" type="ORF">E2C01_042093</name>
</gene>
<protein>
    <submittedName>
        <fullName evidence="1">Uncharacterized protein</fullName>
    </submittedName>
</protein>
<dbReference type="EMBL" id="VSRR010008221">
    <property type="protein sequence ID" value="MPC48325.1"/>
    <property type="molecule type" value="Genomic_DNA"/>
</dbReference>
<keyword evidence="2" id="KW-1185">Reference proteome</keyword>
<dbReference type="Proteomes" id="UP000324222">
    <property type="component" value="Unassembled WGS sequence"/>
</dbReference>
<proteinExistence type="predicted"/>
<name>A0A5B7FSF9_PORTR</name>
<sequence length="49" mass="5442">MVQTQQFLTRYIEGEKEGRAEQMDRELCGHDAAVDAPIADGATNTEMVD</sequence>